<reference evidence="1 2" key="1">
    <citation type="submission" date="2017-05" db="EMBL/GenBank/DDBJ databases">
        <title>The Genome Sequence of Enterococcus sp. 8G7_MSG3316.</title>
        <authorList>
            <consortium name="The Broad Institute Genomics Platform"/>
            <consortium name="The Broad Institute Genomic Center for Infectious Diseases"/>
            <person name="Earl A."/>
            <person name="Manson A."/>
            <person name="Schwartman J."/>
            <person name="Gilmore M."/>
            <person name="Abouelleil A."/>
            <person name="Cao P."/>
            <person name="Chapman S."/>
            <person name="Cusick C."/>
            <person name="Shea T."/>
            <person name="Young S."/>
            <person name="Neafsey D."/>
            <person name="Nusbaum C."/>
            <person name="Birren B."/>
        </authorList>
    </citation>
    <scope>NUCLEOTIDE SEQUENCE [LARGE SCALE GENOMIC DNA]</scope>
    <source>
        <strain evidence="1 2">8G7_MSG3316</strain>
    </source>
</reference>
<name>A0A242A973_9ENTE</name>
<accession>A0A242A973</accession>
<protein>
    <submittedName>
        <fullName evidence="1">Uncharacterized protein</fullName>
    </submittedName>
</protein>
<organism evidence="1 2">
    <name type="scientific">Candidatus Enterococcus testudinis</name>
    <dbReference type="NCBI Taxonomy" id="1834191"/>
    <lineage>
        <taxon>Bacteria</taxon>
        <taxon>Bacillati</taxon>
        <taxon>Bacillota</taxon>
        <taxon>Bacilli</taxon>
        <taxon>Lactobacillales</taxon>
        <taxon>Enterococcaceae</taxon>
        <taxon>Enterococcus</taxon>
    </lineage>
</organism>
<dbReference type="AlphaFoldDB" id="A0A242A973"/>
<sequence>MTTNLIRKDSLVCRRRLFVIGVVLLGIGGCKPNSERLAGALPPDRVIGQVTSVNPEALFLVMEIEDIQIVSGRSVTLAVGDRLTIVYEEGQNHPSSFMVGNSEEEIKQYFEKFAIGETIHYVWTGASIQDKTVVLKHDRDIYYEGY</sequence>
<dbReference type="EMBL" id="NGKU01000001">
    <property type="protein sequence ID" value="OTN77585.1"/>
    <property type="molecule type" value="Genomic_DNA"/>
</dbReference>
<dbReference type="STRING" id="1834191.A5886_002685"/>
<dbReference type="PROSITE" id="PS51257">
    <property type="entry name" value="PROKAR_LIPOPROTEIN"/>
    <property type="match status" value="1"/>
</dbReference>
<keyword evidence="2" id="KW-1185">Reference proteome</keyword>
<evidence type="ECO:0000313" key="2">
    <source>
        <dbReference type="Proteomes" id="UP000195043"/>
    </source>
</evidence>
<gene>
    <name evidence="1" type="ORF">A5886_002685</name>
</gene>
<proteinExistence type="predicted"/>
<evidence type="ECO:0000313" key="1">
    <source>
        <dbReference type="EMBL" id="OTN77585.1"/>
    </source>
</evidence>
<dbReference type="RefSeq" id="WP_086275594.1">
    <property type="nucleotide sequence ID" value="NZ_NGKU01000001.1"/>
</dbReference>
<dbReference type="Proteomes" id="UP000195043">
    <property type="component" value="Unassembled WGS sequence"/>
</dbReference>
<comment type="caution">
    <text evidence="1">The sequence shown here is derived from an EMBL/GenBank/DDBJ whole genome shotgun (WGS) entry which is preliminary data.</text>
</comment>